<dbReference type="Gene3D" id="1.10.3720.10">
    <property type="entry name" value="MetI-like"/>
    <property type="match status" value="1"/>
</dbReference>
<dbReference type="Proteomes" id="UP001529235">
    <property type="component" value="Unassembled WGS sequence"/>
</dbReference>
<keyword evidence="4 5" id="KW-0472">Membrane</keyword>
<gene>
    <name evidence="7" type="ORF">QPL79_09165</name>
</gene>
<dbReference type="PANTHER" id="PTHR43759:SF1">
    <property type="entry name" value="GLUCOSE IMPORT SYSTEM PERMEASE PROTEIN GLCT"/>
    <property type="match status" value="1"/>
</dbReference>
<dbReference type="Pfam" id="PF00528">
    <property type="entry name" value="BPD_transp_1"/>
    <property type="match status" value="1"/>
</dbReference>
<organism evidence="7 8">
    <name type="scientific">Ignisphaera cupida</name>
    <dbReference type="NCBI Taxonomy" id="3050454"/>
    <lineage>
        <taxon>Archaea</taxon>
        <taxon>Thermoproteota</taxon>
        <taxon>Thermoprotei</taxon>
        <taxon>Desulfurococcales</taxon>
        <taxon>Desulfurococcaceae</taxon>
        <taxon>Ignisphaera</taxon>
    </lineage>
</organism>
<dbReference type="CDD" id="cd06261">
    <property type="entry name" value="TM_PBP2"/>
    <property type="match status" value="1"/>
</dbReference>
<keyword evidence="2 5" id="KW-0812">Transmembrane</keyword>
<proteinExistence type="inferred from homology"/>
<comment type="caution">
    <text evidence="7">The sequence shown here is derived from an EMBL/GenBank/DDBJ whole genome shotgun (WGS) entry which is preliminary data.</text>
</comment>
<dbReference type="InterPro" id="IPR052730">
    <property type="entry name" value="Sugar_ABC_transporter"/>
</dbReference>
<accession>A0ABD4Z926</accession>
<keyword evidence="3 5" id="KW-1133">Transmembrane helix</keyword>
<dbReference type="AlphaFoldDB" id="A0ABD4Z926"/>
<comment type="similarity">
    <text evidence="5">Belongs to the binding-protein-dependent transport system permease family.</text>
</comment>
<dbReference type="GO" id="GO:0005886">
    <property type="term" value="C:plasma membrane"/>
    <property type="evidence" value="ECO:0007669"/>
    <property type="project" value="UniProtKB-SubCell"/>
</dbReference>
<dbReference type="InterPro" id="IPR035906">
    <property type="entry name" value="MetI-like_sf"/>
</dbReference>
<feature type="transmembrane region" description="Helical" evidence="5">
    <location>
        <begin position="262"/>
        <end position="281"/>
    </location>
</feature>
<sequence length="286" mass="32393">MNSKTRSLIILMLLPCLMVYVILALIPLGFTIWLSLINMWRPGETHLHFVGAENYVKILTDPMAMYSLRITLIYTVVSVAVEVLLGLVIGALMYESISVRRTLTPILVIPLGIPPITVGLIWRFLFHPDFGAFTYWLRTTTGLNINYAIHGDQAYALTIVMDIWQWTPLVAFIVLGGLLAIPTEYVESFMIDGAGFFRRLTHLYMRMIRSNLVFAIILRFMDSFKVFDQVWMLTQGGPGTATQYVSIFLYRLGLISWNLSEAAALSLIILLIVIIVSNVVTKIIKR</sequence>
<protein>
    <submittedName>
        <fullName evidence="7">Sugar ABC transporter permease</fullName>
    </submittedName>
</protein>
<evidence type="ECO:0000259" key="6">
    <source>
        <dbReference type="PROSITE" id="PS50928"/>
    </source>
</evidence>
<keyword evidence="5" id="KW-0813">Transport</keyword>
<name>A0ABD4Z926_9CREN</name>
<keyword evidence="8" id="KW-1185">Reference proteome</keyword>
<feature type="domain" description="ABC transmembrane type-1" evidence="6">
    <location>
        <begin position="68"/>
        <end position="280"/>
    </location>
</feature>
<comment type="subcellular location">
    <subcellularLocation>
        <location evidence="5">Cell membrane</location>
        <topology evidence="5">Multi-pass membrane protein</topology>
    </subcellularLocation>
    <subcellularLocation>
        <location evidence="1">Membrane</location>
        <topology evidence="1">Multi-pass membrane protein</topology>
    </subcellularLocation>
</comment>
<feature type="transmembrane region" description="Helical" evidence="5">
    <location>
        <begin position="163"/>
        <end position="182"/>
    </location>
</feature>
<dbReference type="EMBL" id="JASNVW010000011">
    <property type="protein sequence ID" value="MDK6029532.1"/>
    <property type="molecule type" value="Genomic_DNA"/>
</dbReference>
<dbReference type="InterPro" id="IPR000515">
    <property type="entry name" value="MetI-like"/>
</dbReference>
<dbReference type="RefSeq" id="WP_285274519.1">
    <property type="nucleotide sequence ID" value="NZ_JASNVW010000011.1"/>
</dbReference>
<feature type="transmembrane region" description="Helical" evidence="5">
    <location>
        <begin position="106"/>
        <end position="126"/>
    </location>
</feature>
<evidence type="ECO:0000256" key="3">
    <source>
        <dbReference type="ARBA" id="ARBA00022989"/>
    </source>
</evidence>
<feature type="transmembrane region" description="Helical" evidence="5">
    <location>
        <begin position="72"/>
        <end position="94"/>
    </location>
</feature>
<dbReference type="SUPFAM" id="SSF161098">
    <property type="entry name" value="MetI-like"/>
    <property type="match status" value="1"/>
</dbReference>
<evidence type="ECO:0000313" key="7">
    <source>
        <dbReference type="EMBL" id="MDK6029532.1"/>
    </source>
</evidence>
<evidence type="ECO:0000313" key="8">
    <source>
        <dbReference type="Proteomes" id="UP001529235"/>
    </source>
</evidence>
<reference evidence="7 8" key="1">
    <citation type="submission" date="2023-05" db="EMBL/GenBank/DDBJ databases">
        <title>A new hyperthermophilic archaea 'Ignisphaera cupida' sp. nov. and description of the family 'Ignisphaeraceae' fam. nov.</title>
        <authorList>
            <person name="Podosokorskaya O.A."/>
            <person name="Elcheninov A.G."/>
            <person name="Klukina A."/>
            <person name="Merkel A.Y."/>
        </authorList>
    </citation>
    <scope>NUCLEOTIDE SEQUENCE [LARGE SCALE GENOMIC DNA]</scope>
    <source>
        <strain evidence="7 8">4213-co</strain>
    </source>
</reference>
<evidence type="ECO:0000256" key="4">
    <source>
        <dbReference type="ARBA" id="ARBA00023136"/>
    </source>
</evidence>
<feature type="transmembrane region" description="Helical" evidence="5">
    <location>
        <begin position="7"/>
        <end position="34"/>
    </location>
</feature>
<evidence type="ECO:0000256" key="1">
    <source>
        <dbReference type="ARBA" id="ARBA00004141"/>
    </source>
</evidence>
<dbReference type="PANTHER" id="PTHR43759">
    <property type="entry name" value="TREHALOSE TRANSPORT SYSTEM PERMEASE PROTEIN SUGA"/>
    <property type="match status" value="1"/>
</dbReference>
<evidence type="ECO:0000256" key="2">
    <source>
        <dbReference type="ARBA" id="ARBA00022692"/>
    </source>
</evidence>
<evidence type="ECO:0000256" key="5">
    <source>
        <dbReference type="RuleBase" id="RU363032"/>
    </source>
</evidence>
<dbReference type="PROSITE" id="PS50928">
    <property type="entry name" value="ABC_TM1"/>
    <property type="match status" value="1"/>
</dbReference>